<evidence type="ECO:0000256" key="1">
    <source>
        <dbReference type="ARBA" id="ARBA00011975"/>
    </source>
</evidence>
<gene>
    <name evidence="6" type="ORF">CL1_1491</name>
</gene>
<dbReference type="PROSITE" id="PS51679">
    <property type="entry name" value="SAM_MT_C5"/>
    <property type="match status" value="1"/>
</dbReference>
<keyword evidence="7" id="KW-1185">Reference proteome</keyword>
<dbReference type="Gene3D" id="3.40.50.150">
    <property type="entry name" value="Vaccinia Virus protein VP39"/>
    <property type="match status" value="1"/>
</dbReference>
<protein>
    <recommendedName>
        <fullName evidence="1">DNA (cytosine-5-)-methyltransferase</fullName>
        <ecNumber evidence="1">2.1.1.37</ecNumber>
    </recommendedName>
</protein>
<evidence type="ECO:0000256" key="5">
    <source>
        <dbReference type="RuleBase" id="RU000416"/>
    </source>
</evidence>
<accession>I3ZVF6</accession>
<dbReference type="EMBL" id="CP003651">
    <property type="protein sequence ID" value="AFL95690.1"/>
    <property type="molecule type" value="Genomic_DNA"/>
</dbReference>
<dbReference type="HOGENOM" id="CLU_006958_2_0_2"/>
<comment type="similarity">
    <text evidence="5">Belongs to the class I-like SAM-binding methyltransferase superfamily. C5-methyltransferase family.</text>
</comment>
<dbReference type="PRINTS" id="PR00105">
    <property type="entry name" value="C5METTRFRASE"/>
</dbReference>
<dbReference type="Proteomes" id="UP000006064">
    <property type="component" value="Chromosome"/>
</dbReference>
<proteinExistence type="inferred from homology"/>
<dbReference type="KEGG" id="thm:CL1_1491"/>
<dbReference type="InterPro" id="IPR029063">
    <property type="entry name" value="SAM-dependent_MTases_sf"/>
</dbReference>
<dbReference type="EC" id="2.1.1.37" evidence="1"/>
<evidence type="ECO:0000313" key="7">
    <source>
        <dbReference type="Proteomes" id="UP000006064"/>
    </source>
</evidence>
<dbReference type="REBASE" id="49214">
    <property type="entry name" value="M.TspCL1ORF1491P"/>
</dbReference>
<dbReference type="NCBIfam" id="TIGR00675">
    <property type="entry name" value="dcm"/>
    <property type="match status" value="1"/>
</dbReference>
<keyword evidence="3" id="KW-0808">Transferase</keyword>
<dbReference type="PANTHER" id="PTHR10629">
    <property type="entry name" value="CYTOSINE-SPECIFIC METHYLTRANSFERASE"/>
    <property type="match status" value="1"/>
</dbReference>
<dbReference type="GO" id="GO:0003677">
    <property type="term" value="F:DNA binding"/>
    <property type="evidence" value="ECO:0007669"/>
    <property type="project" value="TreeGrafter"/>
</dbReference>
<dbReference type="SUPFAM" id="SSF53335">
    <property type="entry name" value="S-adenosyl-L-methionine-dependent methyltransferases"/>
    <property type="match status" value="1"/>
</dbReference>
<dbReference type="Gene3D" id="3.90.120.10">
    <property type="entry name" value="DNA Methylase, subunit A, domain 2"/>
    <property type="match status" value="1"/>
</dbReference>
<reference evidence="6 7" key="1">
    <citation type="journal article" date="2012" name="J. Bacteriol.">
        <title>Complete Genome Sequence of the Hyperthermophilic Archaeon Thermococcus sp. Strain CL1, Isolated from a Paralvinella sp. Polychaete Worm Collected from a Hydrothermal Vent.</title>
        <authorList>
            <person name="Jung J.H."/>
            <person name="Holden J.F."/>
            <person name="Seo D.H."/>
            <person name="Park K.H."/>
            <person name="Shin H."/>
            <person name="Ryu S."/>
            <person name="Lee J.H."/>
            <person name="Park C.S."/>
        </authorList>
    </citation>
    <scope>NUCLEOTIDE SEQUENCE [LARGE SCALE GENOMIC DNA]</scope>
    <source>
        <strain evidence="7">DSM 27260 / KACC 17922 / CL1</strain>
    </source>
</reference>
<dbReference type="STRING" id="163003.CL1_1491"/>
<evidence type="ECO:0000256" key="2">
    <source>
        <dbReference type="ARBA" id="ARBA00022603"/>
    </source>
</evidence>
<keyword evidence="2" id="KW-0489">Methyltransferase</keyword>
<dbReference type="InterPro" id="IPR031303">
    <property type="entry name" value="C5_meth_CS"/>
</dbReference>
<sequence>MKAVSTWLTLRETKRGERPVTVDLFSGAGGLSLGFDMAGFDVALGLDAWEDALKTYRMNHPSSIPLLADARKITGRDIKNKLREKGFDDPVLVIGGPPCQGFSYAGKRDPNDERNNLVWHFLRLVHELDVDYFVMENVSGLLTMKTPEGDSVPEKVLERAEEYGYKTNIKLLNAVNFWVPQHRRRVIILGSSLKAPSHLKPLTKIPLTVRDGISDLPTPTPADPQSYAHPPERPYQEVMRVGSRFIYNHIPTRHSPEMIEKIKNTPPGQSVYPKFKHSWYRLKWNEPAPVMKENHNAPAVHPEEHRVITPREMARLQSFPDAFRFLGTKSSILKQIGNAVPPILAYFIARHVMTIMHEKVEIEIKEEKLRNSISGKDITTLQASNSSKGQLKLTQFLKGR</sequence>
<keyword evidence="4" id="KW-0949">S-adenosyl-L-methionine</keyword>
<evidence type="ECO:0000313" key="6">
    <source>
        <dbReference type="EMBL" id="AFL95690.1"/>
    </source>
</evidence>
<dbReference type="InterPro" id="IPR050390">
    <property type="entry name" value="C5-Methyltransferase"/>
</dbReference>
<dbReference type="PANTHER" id="PTHR10629:SF52">
    <property type="entry name" value="DNA (CYTOSINE-5)-METHYLTRANSFERASE 1"/>
    <property type="match status" value="1"/>
</dbReference>
<dbReference type="GO" id="GO:0003886">
    <property type="term" value="F:DNA (cytosine-5-)-methyltransferase activity"/>
    <property type="evidence" value="ECO:0007669"/>
    <property type="project" value="UniProtKB-EC"/>
</dbReference>
<dbReference type="GO" id="GO:0044027">
    <property type="term" value="P:negative regulation of gene expression via chromosomal CpG island methylation"/>
    <property type="evidence" value="ECO:0007669"/>
    <property type="project" value="TreeGrafter"/>
</dbReference>
<dbReference type="AlphaFoldDB" id="I3ZVF6"/>
<evidence type="ECO:0000256" key="4">
    <source>
        <dbReference type="ARBA" id="ARBA00022691"/>
    </source>
</evidence>
<dbReference type="InterPro" id="IPR001525">
    <property type="entry name" value="C5_MeTfrase"/>
</dbReference>
<dbReference type="Pfam" id="PF00145">
    <property type="entry name" value="DNA_methylase"/>
    <property type="match status" value="1"/>
</dbReference>
<dbReference type="GO" id="GO:0032259">
    <property type="term" value="P:methylation"/>
    <property type="evidence" value="ECO:0007669"/>
    <property type="project" value="UniProtKB-KW"/>
</dbReference>
<evidence type="ECO:0000256" key="3">
    <source>
        <dbReference type="ARBA" id="ARBA00022679"/>
    </source>
</evidence>
<organism evidence="6 7">
    <name type="scientific">Thermococcus cleftensis (strain DSM 27260 / KACC 17922 / CL1)</name>
    <dbReference type="NCBI Taxonomy" id="163003"/>
    <lineage>
        <taxon>Archaea</taxon>
        <taxon>Methanobacteriati</taxon>
        <taxon>Methanobacteriota</taxon>
        <taxon>Thermococci</taxon>
        <taxon>Thermococcales</taxon>
        <taxon>Thermococcaceae</taxon>
        <taxon>Thermococcus</taxon>
    </lineage>
</organism>
<name>I3ZVF6_THECF</name>
<dbReference type="PROSITE" id="PS00095">
    <property type="entry name" value="C5_MTASE_2"/>
    <property type="match status" value="1"/>
</dbReference>